<dbReference type="GO" id="GO:0016853">
    <property type="term" value="F:isomerase activity"/>
    <property type="evidence" value="ECO:0007669"/>
    <property type="project" value="UniProtKB-KW"/>
</dbReference>
<dbReference type="GO" id="GO:0003861">
    <property type="term" value="F:3-isopropylmalate dehydratase activity"/>
    <property type="evidence" value="ECO:0007669"/>
    <property type="project" value="UniProtKB-UniRule"/>
</dbReference>
<evidence type="ECO:0000256" key="13">
    <source>
        <dbReference type="HAMAP-Rule" id="MF_01026"/>
    </source>
</evidence>
<keyword evidence="16" id="KW-1185">Reference proteome</keyword>
<keyword evidence="9 13" id="KW-0408">Iron</keyword>
<dbReference type="InterPro" id="IPR050067">
    <property type="entry name" value="IPM_dehydratase_rel_enz"/>
</dbReference>
<keyword evidence="8 13" id="KW-0479">Metal-binding</keyword>
<evidence type="ECO:0000256" key="9">
    <source>
        <dbReference type="ARBA" id="ARBA00023004"/>
    </source>
</evidence>
<dbReference type="AlphaFoldDB" id="V5SD60"/>
<dbReference type="Pfam" id="PF00330">
    <property type="entry name" value="Aconitase"/>
    <property type="match status" value="1"/>
</dbReference>
<dbReference type="EMBL" id="CP006912">
    <property type="protein sequence ID" value="AHB48000.1"/>
    <property type="molecule type" value="Genomic_DNA"/>
</dbReference>
<comment type="pathway">
    <text evidence="3 13">Amino-acid biosynthesis; L-leucine biosynthesis; L-leucine from 3-methyl-2-oxobutanoate: step 2/4.</text>
</comment>
<keyword evidence="5 13" id="KW-0432">Leucine biosynthesis</keyword>
<dbReference type="NCBIfam" id="NF004016">
    <property type="entry name" value="PRK05478.1"/>
    <property type="match status" value="1"/>
</dbReference>
<keyword evidence="15" id="KW-0413">Isomerase</keyword>
<dbReference type="InterPro" id="IPR015931">
    <property type="entry name" value="Acnase/IPM_dHydase_lsu_aba_1/3"/>
</dbReference>
<feature type="binding site" evidence="13">
    <location>
        <position position="411"/>
    </location>
    <ligand>
        <name>[4Fe-4S] cluster</name>
        <dbReference type="ChEBI" id="CHEBI:49883"/>
    </ligand>
</feature>
<evidence type="ECO:0000256" key="6">
    <source>
        <dbReference type="ARBA" id="ARBA00022485"/>
    </source>
</evidence>
<evidence type="ECO:0000256" key="11">
    <source>
        <dbReference type="ARBA" id="ARBA00023239"/>
    </source>
</evidence>
<evidence type="ECO:0000259" key="14">
    <source>
        <dbReference type="Pfam" id="PF00330"/>
    </source>
</evidence>
<keyword evidence="6 13" id="KW-0004">4Fe-4S</keyword>
<comment type="subunit">
    <text evidence="4 13">Heterodimer of LeuC and LeuD.</text>
</comment>
<dbReference type="PANTHER" id="PTHR43822:SF9">
    <property type="entry name" value="3-ISOPROPYLMALATE DEHYDRATASE"/>
    <property type="match status" value="1"/>
</dbReference>
<dbReference type="SUPFAM" id="SSF53732">
    <property type="entry name" value="Aconitase iron-sulfur domain"/>
    <property type="match status" value="1"/>
</dbReference>
<dbReference type="InterPro" id="IPR004430">
    <property type="entry name" value="3-IsopropMal_deHydase_lsu"/>
</dbReference>
<dbReference type="Gene3D" id="3.30.499.10">
    <property type="entry name" value="Aconitase, domain 3"/>
    <property type="match status" value="2"/>
</dbReference>
<dbReference type="CDD" id="cd01583">
    <property type="entry name" value="IPMI"/>
    <property type="match status" value="1"/>
</dbReference>
<evidence type="ECO:0000256" key="7">
    <source>
        <dbReference type="ARBA" id="ARBA00022605"/>
    </source>
</evidence>
<evidence type="ECO:0000256" key="10">
    <source>
        <dbReference type="ARBA" id="ARBA00023014"/>
    </source>
</evidence>
<dbReference type="FunFam" id="3.30.499.10:FF:000006">
    <property type="entry name" value="3-isopropylmalate dehydratase large subunit"/>
    <property type="match status" value="1"/>
</dbReference>
<dbReference type="STRING" id="1029756.W911_05660"/>
<evidence type="ECO:0000256" key="5">
    <source>
        <dbReference type="ARBA" id="ARBA00022430"/>
    </source>
</evidence>
<dbReference type="GO" id="GO:0046872">
    <property type="term" value="F:metal ion binding"/>
    <property type="evidence" value="ECO:0007669"/>
    <property type="project" value="UniProtKB-KW"/>
</dbReference>
<comment type="function">
    <text evidence="2 13">Catalyzes the isomerization between 2-isopropylmalate and 3-isopropylmalate, via the formation of 2-isopropylmaleate.</text>
</comment>
<reference evidence="15 16" key="1">
    <citation type="journal article" date="2014" name="Genome Announc.">
        <title>Complete Genome Sequence of Hyphomicrobium nitrativorans Strain NL23, a Denitrifying Bacterium Isolated from Biofilm of a Methanol-Fed Denitrification System Treating Seawater at the Montreal Biodome.</title>
        <authorList>
            <person name="Martineau C."/>
            <person name="Villeneuve C."/>
            <person name="Mauffrey F."/>
            <person name="Villemur R."/>
        </authorList>
    </citation>
    <scope>NUCLEOTIDE SEQUENCE [LARGE SCALE GENOMIC DNA]</scope>
    <source>
        <strain evidence="15">NL23</strain>
    </source>
</reference>
<dbReference type="KEGG" id="hni:W911_05660"/>
<dbReference type="PRINTS" id="PR00415">
    <property type="entry name" value="ACONITASE"/>
</dbReference>
<name>V5SD60_9HYPH</name>
<keyword evidence="12 13" id="KW-0100">Branched-chain amino acid biosynthesis</keyword>
<dbReference type="PATRIC" id="fig|1029756.8.peg.1190"/>
<evidence type="ECO:0000313" key="16">
    <source>
        <dbReference type="Proteomes" id="UP000018542"/>
    </source>
</evidence>
<evidence type="ECO:0000256" key="1">
    <source>
        <dbReference type="ARBA" id="ARBA00000491"/>
    </source>
</evidence>
<keyword evidence="11 13" id="KW-0456">Lyase</keyword>
<feature type="binding site" evidence="13">
    <location>
        <position position="347"/>
    </location>
    <ligand>
        <name>[4Fe-4S] cluster</name>
        <dbReference type="ChEBI" id="CHEBI:49883"/>
    </ligand>
</feature>
<proteinExistence type="inferred from homology"/>
<dbReference type="InterPro" id="IPR036008">
    <property type="entry name" value="Aconitase_4Fe-4S_dom"/>
</dbReference>
<dbReference type="HOGENOM" id="CLU_006714_3_4_5"/>
<comment type="catalytic activity">
    <reaction evidence="1 13">
        <text>(2R,3S)-3-isopropylmalate = (2S)-2-isopropylmalate</text>
        <dbReference type="Rhea" id="RHEA:32287"/>
        <dbReference type="ChEBI" id="CHEBI:1178"/>
        <dbReference type="ChEBI" id="CHEBI:35121"/>
        <dbReference type="EC" id="4.2.1.33"/>
    </reaction>
</comment>
<dbReference type="GO" id="GO:0051539">
    <property type="term" value="F:4 iron, 4 sulfur cluster binding"/>
    <property type="evidence" value="ECO:0007669"/>
    <property type="project" value="UniProtKB-KW"/>
</dbReference>
<dbReference type="InterPro" id="IPR018136">
    <property type="entry name" value="Aconitase_4Fe-4S_BS"/>
</dbReference>
<keyword evidence="10 13" id="KW-0411">Iron-sulfur</keyword>
<evidence type="ECO:0000256" key="3">
    <source>
        <dbReference type="ARBA" id="ARBA00004729"/>
    </source>
</evidence>
<protein>
    <recommendedName>
        <fullName evidence="13">3-isopropylmalate dehydratase large subunit</fullName>
        <ecNumber evidence="13">4.2.1.33</ecNumber>
    </recommendedName>
    <alternativeName>
        <fullName evidence="13">Alpha-IPM isomerase</fullName>
        <shortName evidence="13">IPMI</shortName>
    </alternativeName>
    <alternativeName>
        <fullName evidence="13">Isopropylmalate isomerase</fullName>
    </alternativeName>
</protein>
<dbReference type="InterPro" id="IPR001030">
    <property type="entry name" value="Acoase/IPM_deHydtase_lsu_aba"/>
</dbReference>
<dbReference type="NCBIfam" id="NF009116">
    <property type="entry name" value="PRK12466.1"/>
    <property type="match status" value="1"/>
</dbReference>
<dbReference type="UniPathway" id="UPA00048">
    <property type="reaction ID" value="UER00071"/>
</dbReference>
<organism evidence="15 16">
    <name type="scientific">Hyphomicrobium nitrativorans NL23</name>
    <dbReference type="NCBI Taxonomy" id="1029756"/>
    <lineage>
        <taxon>Bacteria</taxon>
        <taxon>Pseudomonadati</taxon>
        <taxon>Pseudomonadota</taxon>
        <taxon>Alphaproteobacteria</taxon>
        <taxon>Hyphomicrobiales</taxon>
        <taxon>Hyphomicrobiaceae</taxon>
        <taxon>Hyphomicrobium</taxon>
    </lineage>
</organism>
<dbReference type="HAMAP" id="MF_01026">
    <property type="entry name" value="LeuC_type1"/>
    <property type="match status" value="1"/>
</dbReference>
<evidence type="ECO:0000313" key="15">
    <source>
        <dbReference type="EMBL" id="AHB48000.1"/>
    </source>
</evidence>
<dbReference type="PROSITE" id="PS01244">
    <property type="entry name" value="ACONITASE_2"/>
    <property type="match status" value="1"/>
</dbReference>
<dbReference type="NCBIfam" id="TIGR00170">
    <property type="entry name" value="leuC"/>
    <property type="match status" value="1"/>
</dbReference>
<dbReference type="FunFam" id="3.30.499.10:FF:000007">
    <property type="entry name" value="3-isopropylmalate dehydratase large subunit"/>
    <property type="match status" value="1"/>
</dbReference>
<dbReference type="PANTHER" id="PTHR43822">
    <property type="entry name" value="HOMOACONITASE, MITOCHONDRIAL-RELATED"/>
    <property type="match status" value="1"/>
</dbReference>
<sequence length="468" mass="50820">MAKTLYDKIFDDHVIDRQPDGTCLLYIDRHLVHEVTSPQAFEGLRMSGRKVRAPEKTLAVVDHNVPTTDRTRGIADADSRIQVETLAQNARDFGVEYFNELDKRQGIVHVVGPEQGFTLPGTTIVCGDSHTSTHGAFGALAHGIGTSEVEHVLATQTLVQKKARNMRVTVDGALPPHITAKDIILAIIGEIGTAGGTGSVIEYAGEAIRALSMEGRMTVCNMSIEGGARAGMIAPDAKTFEFIKGRPRAPKGAAWDMAMRYWETLNTDEGAHFDREVRLDATKLPPIVSWGTSPEDVVSVAGTVPNPADLADENKRASMARALDYMGLAPGTRITDIALDVVWIGSCTNGRMEDLREVARIVEGKKISERLAYAMIVPGSGLVKEQAEAEGLDRIFKAAGFEWREPGCSMCLGMNPDQLKPEQRCASTSNRNFEGRQGYRGRTHLVSPAMAAAAALEGHFVDIRTWQG</sequence>
<accession>V5SD60</accession>
<feature type="binding site" evidence="13">
    <location>
        <position position="408"/>
    </location>
    <ligand>
        <name>[4Fe-4S] cluster</name>
        <dbReference type="ChEBI" id="CHEBI:49883"/>
    </ligand>
</feature>
<dbReference type="Proteomes" id="UP000018542">
    <property type="component" value="Chromosome"/>
</dbReference>
<keyword evidence="7 13" id="KW-0028">Amino-acid biosynthesis</keyword>
<dbReference type="PROSITE" id="PS00450">
    <property type="entry name" value="ACONITASE_1"/>
    <property type="match status" value="1"/>
</dbReference>
<comment type="cofactor">
    <cofactor evidence="13">
        <name>[4Fe-4S] cluster</name>
        <dbReference type="ChEBI" id="CHEBI:49883"/>
    </cofactor>
    <text evidence="13">Binds 1 [4Fe-4S] cluster per subunit.</text>
</comment>
<dbReference type="InterPro" id="IPR033941">
    <property type="entry name" value="IPMI_cat"/>
</dbReference>
<evidence type="ECO:0000256" key="2">
    <source>
        <dbReference type="ARBA" id="ARBA00002695"/>
    </source>
</evidence>
<dbReference type="OrthoDB" id="9802769at2"/>
<evidence type="ECO:0000256" key="8">
    <source>
        <dbReference type="ARBA" id="ARBA00022723"/>
    </source>
</evidence>
<gene>
    <name evidence="13" type="primary">leuC</name>
    <name evidence="15" type="ORF">W911_05660</name>
</gene>
<feature type="domain" description="Aconitase/3-isopropylmalate dehydratase large subunit alpha/beta/alpha" evidence="14">
    <location>
        <begin position="7"/>
        <end position="458"/>
    </location>
</feature>
<dbReference type="GO" id="GO:0009098">
    <property type="term" value="P:L-leucine biosynthetic process"/>
    <property type="evidence" value="ECO:0007669"/>
    <property type="project" value="UniProtKB-UniRule"/>
</dbReference>
<dbReference type="EC" id="4.2.1.33" evidence="13"/>
<comment type="similarity">
    <text evidence="13">Belongs to the aconitase/IPM isomerase family. LeuC type 1 subfamily.</text>
</comment>
<evidence type="ECO:0000256" key="12">
    <source>
        <dbReference type="ARBA" id="ARBA00023304"/>
    </source>
</evidence>
<evidence type="ECO:0000256" key="4">
    <source>
        <dbReference type="ARBA" id="ARBA00011271"/>
    </source>
</evidence>
<dbReference type="RefSeq" id="WP_023786533.1">
    <property type="nucleotide sequence ID" value="NC_022997.1"/>
</dbReference>